<reference evidence="2 3" key="1">
    <citation type="submission" date="2020-07" db="EMBL/GenBank/DDBJ databases">
        <title>Sequencing the genomes of 1000 actinobacteria strains.</title>
        <authorList>
            <person name="Klenk H.-P."/>
        </authorList>
    </citation>
    <scope>NUCLEOTIDE SEQUENCE [LARGE SCALE GENOMIC DNA]</scope>
    <source>
        <strain evidence="2 3">LI1</strain>
    </source>
</reference>
<sequence length="77" mass="8483">MDASLLSIFLPIVVVGIIGGFAAWVLCDARSHEHDDRPVVATFFGWTVDRSSTWAALCLVLFVAAFPLYLVARRESD</sequence>
<dbReference type="EMBL" id="JACCFM010000001">
    <property type="protein sequence ID" value="NYJ18619.1"/>
    <property type="molecule type" value="Genomic_DNA"/>
</dbReference>
<proteinExistence type="predicted"/>
<evidence type="ECO:0000256" key="1">
    <source>
        <dbReference type="SAM" id="Phobius"/>
    </source>
</evidence>
<dbReference type="RefSeq" id="WP_179577499.1">
    <property type="nucleotide sequence ID" value="NZ_JACCFM010000001.1"/>
</dbReference>
<feature type="transmembrane region" description="Helical" evidence="1">
    <location>
        <begin position="53"/>
        <end position="72"/>
    </location>
</feature>
<keyword evidence="1" id="KW-1133">Transmembrane helix</keyword>
<accession>A0A7Z0J576</accession>
<keyword evidence="1" id="KW-0812">Transmembrane</keyword>
<organism evidence="2 3">
    <name type="scientific">Glaciibacter psychrotolerans</name>
    <dbReference type="NCBI Taxonomy" id="670054"/>
    <lineage>
        <taxon>Bacteria</taxon>
        <taxon>Bacillati</taxon>
        <taxon>Actinomycetota</taxon>
        <taxon>Actinomycetes</taxon>
        <taxon>Micrococcales</taxon>
        <taxon>Microbacteriaceae</taxon>
        <taxon>Glaciibacter</taxon>
    </lineage>
</organism>
<dbReference type="AlphaFoldDB" id="A0A7Z0J576"/>
<evidence type="ECO:0008006" key="4">
    <source>
        <dbReference type="Google" id="ProtNLM"/>
    </source>
</evidence>
<protein>
    <recommendedName>
        <fullName evidence="4">Transmembrane protein</fullName>
    </recommendedName>
</protein>
<keyword evidence="1" id="KW-0472">Membrane</keyword>
<evidence type="ECO:0000313" key="3">
    <source>
        <dbReference type="Proteomes" id="UP000537260"/>
    </source>
</evidence>
<feature type="transmembrane region" description="Helical" evidence="1">
    <location>
        <begin position="5"/>
        <end position="26"/>
    </location>
</feature>
<dbReference type="Proteomes" id="UP000537260">
    <property type="component" value="Unassembled WGS sequence"/>
</dbReference>
<gene>
    <name evidence="2" type="ORF">HNR05_000410</name>
</gene>
<keyword evidence="3" id="KW-1185">Reference proteome</keyword>
<evidence type="ECO:0000313" key="2">
    <source>
        <dbReference type="EMBL" id="NYJ18619.1"/>
    </source>
</evidence>
<name>A0A7Z0J576_9MICO</name>
<comment type="caution">
    <text evidence="2">The sequence shown here is derived from an EMBL/GenBank/DDBJ whole genome shotgun (WGS) entry which is preliminary data.</text>
</comment>